<proteinExistence type="predicted"/>
<keyword evidence="2" id="KW-1185">Reference proteome</keyword>
<gene>
    <name evidence="1" type="ORF">SAMN05660493_02955</name>
</gene>
<dbReference type="AlphaFoldDB" id="A0A1U7PZK1"/>
<dbReference type="RefSeq" id="WP_076784296.1">
    <property type="nucleotide sequence ID" value="NZ_FTPU01000045.1"/>
</dbReference>
<dbReference type="EMBL" id="FTPU01000045">
    <property type="protein sequence ID" value="SIT98217.1"/>
    <property type="molecule type" value="Genomic_DNA"/>
</dbReference>
<dbReference type="STRING" id="1121284.SAMN05660493_02955"/>
<protein>
    <submittedName>
        <fullName evidence="1">Uncharacterized protein</fullName>
    </submittedName>
</protein>
<evidence type="ECO:0000313" key="2">
    <source>
        <dbReference type="Proteomes" id="UP000187261"/>
    </source>
</evidence>
<dbReference type="Proteomes" id="UP000187261">
    <property type="component" value="Unassembled WGS sequence"/>
</dbReference>
<organism evidence="1 2">
    <name type="scientific">Epilithonimonas bovis DSM 19482</name>
    <dbReference type="NCBI Taxonomy" id="1121284"/>
    <lineage>
        <taxon>Bacteria</taxon>
        <taxon>Pseudomonadati</taxon>
        <taxon>Bacteroidota</taxon>
        <taxon>Flavobacteriia</taxon>
        <taxon>Flavobacteriales</taxon>
        <taxon>Weeksellaceae</taxon>
        <taxon>Chryseobacterium group</taxon>
        <taxon>Epilithonimonas</taxon>
    </lineage>
</organism>
<evidence type="ECO:0000313" key="1">
    <source>
        <dbReference type="EMBL" id="SIT98217.1"/>
    </source>
</evidence>
<sequence length="69" mass="8199">MLVAFLSQQYQKDLNKNKFFLITDEPQQNTQEHRFWQEMKDVPFFEMIPSDETEKVAAVVENTGATRFL</sequence>
<reference evidence="2" key="1">
    <citation type="submission" date="2016-10" db="EMBL/GenBank/DDBJ databases">
        <authorList>
            <person name="Varghese N."/>
            <person name="Submissions S."/>
        </authorList>
    </citation>
    <scope>NUCLEOTIDE SEQUENCE [LARGE SCALE GENOMIC DNA]</scope>
    <source>
        <strain evidence="2">DSM 19482</strain>
    </source>
</reference>
<accession>A0A1U7PZK1</accession>
<name>A0A1U7PZK1_9FLAO</name>